<comment type="caution">
    <text evidence="1">The sequence shown here is derived from an EMBL/GenBank/DDBJ whole genome shotgun (WGS) entry which is preliminary data.</text>
</comment>
<accession>A0A4Y2VZP6</accession>
<reference evidence="1 2" key="1">
    <citation type="journal article" date="2019" name="Sci. Rep.">
        <title>Orb-weaving spider Araneus ventricosus genome elucidates the spidroin gene catalogue.</title>
        <authorList>
            <person name="Kono N."/>
            <person name="Nakamura H."/>
            <person name="Ohtoshi R."/>
            <person name="Moran D.A.P."/>
            <person name="Shinohara A."/>
            <person name="Yoshida Y."/>
            <person name="Fujiwara M."/>
            <person name="Mori M."/>
            <person name="Tomita M."/>
            <person name="Arakawa K."/>
        </authorList>
    </citation>
    <scope>NUCLEOTIDE SEQUENCE [LARGE SCALE GENOMIC DNA]</scope>
</reference>
<sequence>MLNKRFLSCARWGRSGLVAQLRGLRDPGSKHDFTKRSVVYVGRVNSKICRRGTNSLLLVWCGRLAMGMSAQVSFPKSENGSKLRGPSPFVINSPLNVSITN</sequence>
<evidence type="ECO:0000313" key="2">
    <source>
        <dbReference type="Proteomes" id="UP000499080"/>
    </source>
</evidence>
<dbReference type="EMBL" id="BGPR01052912">
    <property type="protein sequence ID" value="GBO29734.1"/>
    <property type="molecule type" value="Genomic_DNA"/>
</dbReference>
<evidence type="ECO:0000313" key="1">
    <source>
        <dbReference type="EMBL" id="GBO29734.1"/>
    </source>
</evidence>
<name>A0A4Y2VZP6_ARAVE</name>
<organism evidence="1 2">
    <name type="scientific">Araneus ventricosus</name>
    <name type="common">Orbweaver spider</name>
    <name type="synonym">Epeira ventricosa</name>
    <dbReference type="NCBI Taxonomy" id="182803"/>
    <lineage>
        <taxon>Eukaryota</taxon>
        <taxon>Metazoa</taxon>
        <taxon>Ecdysozoa</taxon>
        <taxon>Arthropoda</taxon>
        <taxon>Chelicerata</taxon>
        <taxon>Arachnida</taxon>
        <taxon>Araneae</taxon>
        <taxon>Araneomorphae</taxon>
        <taxon>Entelegynae</taxon>
        <taxon>Araneoidea</taxon>
        <taxon>Araneidae</taxon>
        <taxon>Araneus</taxon>
    </lineage>
</organism>
<gene>
    <name evidence="1" type="ORF">AVEN_210562_1</name>
</gene>
<keyword evidence="2" id="KW-1185">Reference proteome</keyword>
<dbReference type="AlphaFoldDB" id="A0A4Y2VZP6"/>
<dbReference type="Proteomes" id="UP000499080">
    <property type="component" value="Unassembled WGS sequence"/>
</dbReference>
<protein>
    <submittedName>
        <fullName evidence="1">Uncharacterized protein</fullName>
    </submittedName>
</protein>
<proteinExistence type="predicted"/>